<dbReference type="EMBL" id="FQWX01000007">
    <property type="protein sequence ID" value="SHG78205.1"/>
    <property type="molecule type" value="Genomic_DNA"/>
</dbReference>
<reference evidence="2" key="1">
    <citation type="submission" date="2016-11" db="EMBL/GenBank/DDBJ databases">
        <authorList>
            <person name="Varghese N."/>
            <person name="Submissions S."/>
        </authorList>
    </citation>
    <scope>NUCLEOTIDE SEQUENCE [LARGE SCALE GENOMIC DNA]</scope>
    <source>
        <strain evidence="2">DSM 2635</strain>
    </source>
</reference>
<sequence length="159" mass="18652">MEIEQLDLETRSKIYSQTKKILRKYQKGITTGKLTSDKFADNLLTNEYIKDILPESILNEQSFKQSYMQYIDTLINIQNKNLSESKKRKYRGLDTSDKPNISQKIELQKLLKNKGYTLSIPYKYLTLSDVEGLLKYMSTGYIDIGNERIYNYVSKDNLH</sequence>
<gene>
    <name evidence="1" type="ORF">SAMN04488530_10766</name>
</gene>
<dbReference type="AlphaFoldDB" id="A0A1M5MLT2"/>
<dbReference type="RefSeq" id="WP_073124850.1">
    <property type="nucleotide sequence ID" value="NZ_BAABCH010000024.1"/>
</dbReference>
<keyword evidence="2" id="KW-1185">Reference proteome</keyword>
<dbReference type="OrthoDB" id="1951844at2"/>
<organism evidence="1 2">
    <name type="scientific">Asaccharospora irregularis DSM 2635</name>
    <dbReference type="NCBI Taxonomy" id="1121321"/>
    <lineage>
        <taxon>Bacteria</taxon>
        <taxon>Bacillati</taxon>
        <taxon>Bacillota</taxon>
        <taxon>Clostridia</taxon>
        <taxon>Peptostreptococcales</taxon>
        <taxon>Peptostreptococcaceae</taxon>
        <taxon>Asaccharospora</taxon>
    </lineage>
</organism>
<dbReference type="Proteomes" id="UP000243255">
    <property type="component" value="Unassembled WGS sequence"/>
</dbReference>
<evidence type="ECO:0000313" key="1">
    <source>
        <dbReference type="EMBL" id="SHG78205.1"/>
    </source>
</evidence>
<proteinExistence type="predicted"/>
<protein>
    <submittedName>
        <fullName evidence="1">Uncharacterized protein</fullName>
    </submittedName>
</protein>
<evidence type="ECO:0000313" key="2">
    <source>
        <dbReference type="Proteomes" id="UP000243255"/>
    </source>
</evidence>
<accession>A0A1M5MLT2</accession>
<name>A0A1M5MLT2_9FIRM</name>
<dbReference type="STRING" id="1121321.SAMN04488530_10766"/>